<evidence type="ECO:0000256" key="1">
    <source>
        <dbReference type="SAM" id="Phobius"/>
    </source>
</evidence>
<feature type="transmembrane region" description="Helical" evidence="1">
    <location>
        <begin position="20"/>
        <end position="46"/>
    </location>
</feature>
<sequence>MLSISSSGSEGEAVSATLDAALLALFSPCCFCLLLFKIKLLVFGWAPSSP</sequence>
<keyword evidence="1" id="KW-1133">Transmembrane helix</keyword>
<gene>
    <name evidence="2" type="ORF">NGATSA_2025100</name>
</gene>
<organism evidence="2">
    <name type="scientific">Nannochloropsis gaditana (strain CCMP526)</name>
    <name type="common">Green microalga</name>
    <name type="synonym">Microchloropsis gaditana</name>
    <dbReference type="NCBI Taxonomy" id="1093141"/>
    <lineage>
        <taxon>Eukaryota</taxon>
        <taxon>Sar</taxon>
        <taxon>Stramenopiles</taxon>
        <taxon>Ochrophyta</taxon>
        <taxon>Eustigmatophyceae</taxon>
        <taxon>Eustigmatales</taxon>
        <taxon>Monodopsidaceae</taxon>
        <taxon>Nannochloropsis</taxon>
    </lineage>
</organism>
<keyword evidence="1" id="KW-0472">Membrane</keyword>
<protein>
    <submittedName>
        <fullName evidence="2">Uncharacterized protein</fullName>
    </submittedName>
</protein>
<dbReference type="AlphaFoldDB" id="I2CPK7"/>
<dbReference type="EMBL" id="JU967775">
    <property type="protein sequence ID" value="AFJ68840.1"/>
    <property type="molecule type" value="mRNA"/>
</dbReference>
<accession>I2CPK7</accession>
<reference evidence="2" key="1">
    <citation type="journal article" date="2012" name="Bioengineered">
        <title>Additional insights into the genome of the oleaginous model alga Nannochloropsis gaditana.</title>
        <authorList>
            <person name="Jinkerson R.E."/>
            <person name="Radakovits R."/>
            <person name="Posewitz M.C."/>
        </authorList>
    </citation>
    <scope>NUCLEOTIDE SEQUENCE</scope>
    <source>
        <strain evidence="2">CCMP526</strain>
    </source>
</reference>
<evidence type="ECO:0000313" key="2">
    <source>
        <dbReference type="EMBL" id="AFJ68840.1"/>
    </source>
</evidence>
<reference evidence="2" key="2">
    <citation type="journal article" date="2012" name="Nat. Commun.">
        <title>Draft genome sequence and genetic transformation of the oleaginous alga Nannochloropis gaditana.</title>
        <authorList>
            <person name="Radakovits R."/>
            <person name="Jinkerson R.E."/>
            <person name="Fuerstenberg S.I."/>
            <person name="Tae H."/>
            <person name="Settlage R.E."/>
            <person name="Boore J.L."/>
            <person name="Posewitz M.C."/>
        </authorList>
    </citation>
    <scope>NUCLEOTIDE SEQUENCE</scope>
    <source>
        <strain evidence="2">CCMP526</strain>
    </source>
</reference>
<name>I2CPK7_NANGC</name>
<proteinExistence type="evidence at transcript level"/>
<keyword evidence="1" id="KW-0812">Transmembrane</keyword>